<dbReference type="InterPro" id="IPR006626">
    <property type="entry name" value="PbH1"/>
</dbReference>
<sequence>MKLNKMMLVSMLLLAILTLGAVSAQEDSSADVLAVDSASSHVLGDGISYDKTIYVNTTGDDSNTGSQNSPYATINKGISSVNASDNAVIYLSKGTFTGDNNTDLSISLAHEKYGGSLTIIGQGNDKTFIDGESVSSFLKSVSGDTALTLINISFINGKASTGSMINCGGNLTVDNCVFENNYATGSQGAIVSKGMDLKVTNSVFKNNKASNQGPDICFNNNKGNVYIDNSSFYNATNTGYSCGASVYIANSKNAKITGNTFKDIVGNYNDAALQISSGNGQIMNNVFINCTNSNTDTSNWAQYGVIYLTGNNILKQNL</sequence>
<dbReference type="Proteomes" id="UP000018189">
    <property type="component" value="Unassembled WGS sequence"/>
</dbReference>
<evidence type="ECO:0008006" key="2">
    <source>
        <dbReference type="Google" id="ProtNLM"/>
    </source>
</evidence>
<dbReference type="AlphaFoldDB" id="R7PV57"/>
<organism evidence="1">
    <name type="scientific">Methanobrevibacter smithii CAG:186</name>
    <dbReference type="NCBI Taxonomy" id="1263088"/>
    <lineage>
        <taxon>Archaea</taxon>
        <taxon>Methanobacteriati</taxon>
        <taxon>Methanobacteriota</taxon>
        <taxon>Methanomada group</taxon>
        <taxon>Methanobacteria</taxon>
        <taxon>Methanobacteriales</taxon>
        <taxon>Methanobacteriaceae</taxon>
        <taxon>Methanobrevibacter</taxon>
    </lineage>
</organism>
<name>R7PV57_METSM</name>
<gene>
    <name evidence="1" type="ORF">BN522_01112</name>
</gene>
<dbReference type="InterPro" id="IPR011050">
    <property type="entry name" value="Pectin_lyase_fold/virulence"/>
</dbReference>
<dbReference type="InterPro" id="IPR012334">
    <property type="entry name" value="Pectin_lyas_fold"/>
</dbReference>
<dbReference type="SUPFAM" id="SSF51126">
    <property type="entry name" value="Pectin lyase-like"/>
    <property type="match status" value="1"/>
</dbReference>
<reference evidence="1" key="1">
    <citation type="submission" date="2012-11" db="EMBL/GenBank/DDBJ databases">
        <title>Dependencies among metagenomic species, viruses, plasmids and units of genetic variation.</title>
        <authorList>
            <person name="Nielsen H.B."/>
            <person name="Almeida M."/>
            <person name="Juncker A.S."/>
            <person name="Rasmussen S."/>
            <person name="Li J."/>
            <person name="Sunagawa S."/>
            <person name="Plichta D."/>
            <person name="Gautier L."/>
            <person name="Le Chatelier E."/>
            <person name="Peletier E."/>
            <person name="Bonde I."/>
            <person name="Nielsen T."/>
            <person name="Manichanh C."/>
            <person name="Arumugam M."/>
            <person name="Batto J."/>
            <person name="Santos M.B.Q.D."/>
            <person name="Blom N."/>
            <person name="Borruel N."/>
            <person name="Burgdorf K.S."/>
            <person name="Boumezbeur F."/>
            <person name="Casellas F."/>
            <person name="Dore J."/>
            <person name="Guarner F."/>
            <person name="Hansen T."/>
            <person name="Hildebrand F."/>
            <person name="Kaas R.S."/>
            <person name="Kennedy S."/>
            <person name="Kristiansen K."/>
            <person name="Kultima J.R."/>
            <person name="Leonard P."/>
            <person name="Levenez F."/>
            <person name="Lund O."/>
            <person name="Moumen B."/>
            <person name="Le Paslier D."/>
            <person name="Pons N."/>
            <person name="Pedersen O."/>
            <person name="Prifti E."/>
            <person name="Qin J."/>
            <person name="Raes J."/>
            <person name="Tap J."/>
            <person name="Tims S."/>
            <person name="Ussery D.W."/>
            <person name="Yamada T."/>
            <person name="MetaHit consortium"/>
            <person name="Renault P."/>
            <person name="Sicheritz-Ponten T."/>
            <person name="Bork P."/>
            <person name="Wang J."/>
            <person name="Brunak S."/>
            <person name="Ehrlich S.D."/>
        </authorList>
    </citation>
    <scope>NUCLEOTIDE SEQUENCE [LARGE SCALE GENOMIC DNA]</scope>
</reference>
<dbReference type="Gene3D" id="2.160.20.10">
    <property type="entry name" value="Single-stranded right-handed beta-helix, Pectin lyase-like"/>
    <property type="match status" value="1"/>
</dbReference>
<accession>R7PV57</accession>
<evidence type="ECO:0000313" key="1">
    <source>
        <dbReference type="EMBL" id="CDF29260.1"/>
    </source>
</evidence>
<proteinExistence type="predicted"/>
<dbReference type="SMART" id="SM00710">
    <property type="entry name" value="PbH1"/>
    <property type="match status" value="4"/>
</dbReference>
<comment type="caution">
    <text evidence="1">The sequence shown here is derived from an EMBL/GenBank/DDBJ whole genome shotgun (WGS) entry which is preliminary data.</text>
</comment>
<protein>
    <recommendedName>
        <fullName evidence="2">Adhesin-like protein</fullName>
    </recommendedName>
</protein>
<dbReference type="EMBL" id="CBKP010000035">
    <property type="protein sequence ID" value="CDF29260.1"/>
    <property type="molecule type" value="Genomic_DNA"/>
</dbReference>